<evidence type="ECO:0000256" key="15">
    <source>
        <dbReference type="ARBA" id="ARBA00047455"/>
    </source>
</evidence>
<dbReference type="PROSITE" id="PS50222">
    <property type="entry name" value="EF_HAND_2"/>
    <property type="match status" value="1"/>
</dbReference>
<feature type="non-terminal residue" evidence="20">
    <location>
        <position position="762"/>
    </location>
</feature>
<keyword evidence="9" id="KW-0106">Calcium</keyword>
<dbReference type="InterPro" id="IPR013121">
    <property type="entry name" value="Fe_red_NAD-bd_6"/>
</dbReference>
<keyword evidence="14" id="KW-0325">Glycoprotein</keyword>
<evidence type="ECO:0000256" key="2">
    <source>
        <dbReference type="ARBA" id="ARBA00005644"/>
    </source>
</evidence>
<evidence type="ECO:0000256" key="12">
    <source>
        <dbReference type="ARBA" id="ARBA00023002"/>
    </source>
</evidence>
<gene>
    <name evidence="20" type="ORF">CUNI_LOCUS17457</name>
</gene>
<dbReference type="InterPro" id="IPR017927">
    <property type="entry name" value="FAD-bd_FR_type"/>
</dbReference>
<evidence type="ECO:0000256" key="17">
    <source>
        <dbReference type="SAM" id="Phobius"/>
    </source>
</evidence>
<dbReference type="OrthoDB" id="6019201at2759"/>
<keyword evidence="21" id="KW-1185">Reference proteome</keyword>
<comment type="subcellular location">
    <subcellularLocation>
        <location evidence="1">Membrane</location>
        <topology evidence="1">Multi-pass membrane protein</topology>
    </subcellularLocation>
</comment>
<dbReference type="GO" id="GO:0042554">
    <property type="term" value="P:superoxide anion generation"/>
    <property type="evidence" value="ECO:0007669"/>
    <property type="project" value="TreeGrafter"/>
</dbReference>
<dbReference type="InterPro" id="IPR000778">
    <property type="entry name" value="Cyt_b245_heavy_chain"/>
</dbReference>
<evidence type="ECO:0000256" key="16">
    <source>
        <dbReference type="ARBA" id="ARBA00049908"/>
    </source>
</evidence>
<dbReference type="Pfam" id="PF08030">
    <property type="entry name" value="NAD_binding_6"/>
    <property type="match status" value="1"/>
</dbReference>
<dbReference type="EMBL" id="CAJHNH020004924">
    <property type="protein sequence ID" value="CAG5131899.1"/>
    <property type="molecule type" value="Genomic_DNA"/>
</dbReference>
<dbReference type="InterPro" id="IPR011992">
    <property type="entry name" value="EF-hand-dom_pair"/>
</dbReference>
<evidence type="ECO:0000313" key="20">
    <source>
        <dbReference type="EMBL" id="CAG5131899.1"/>
    </source>
</evidence>
<dbReference type="GO" id="GO:0016174">
    <property type="term" value="F:NAD(P)H oxidase H2O2-forming activity"/>
    <property type="evidence" value="ECO:0007669"/>
    <property type="project" value="UniProtKB-EC"/>
</dbReference>
<reference evidence="20" key="1">
    <citation type="submission" date="2021-04" db="EMBL/GenBank/DDBJ databases">
        <authorList>
            <consortium name="Molecular Ecology Group"/>
        </authorList>
    </citation>
    <scope>NUCLEOTIDE SEQUENCE</scope>
</reference>
<keyword evidence="5 17" id="KW-0812">Transmembrane</keyword>
<evidence type="ECO:0000313" key="21">
    <source>
        <dbReference type="Proteomes" id="UP000678393"/>
    </source>
</evidence>
<keyword evidence="11 17" id="KW-1133">Transmembrane helix</keyword>
<keyword evidence="7" id="KW-0677">Repeat</keyword>
<feature type="domain" description="EF-hand" evidence="18">
    <location>
        <begin position="75"/>
        <end position="110"/>
    </location>
</feature>
<dbReference type="GO" id="GO:0005509">
    <property type="term" value="F:calcium ion binding"/>
    <property type="evidence" value="ECO:0007669"/>
    <property type="project" value="InterPro"/>
</dbReference>
<dbReference type="InterPro" id="IPR017938">
    <property type="entry name" value="Riboflavin_synthase-like_b-brl"/>
</dbReference>
<feature type="domain" description="FAD-binding FR-type" evidence="19">
    <location>
        <begin position="479"/>
        <end position="587"/>
    </location>
</feature>
<dbReference type="Pfam" id="PF08022">
    <property type="entry name" value="FAD_binding_8"/>
    <property type="match status" value="1"/>
</dbReference>
<dbReference type="Gene3D" id="2.40.30.10">
    <property type="entry name" value="Translation factors"/>
    <property type="match status" value="1"/>
</dbReference>
<dbReference type="Proteomes" id="UP000678393">
    <property type="component" value="Unassembled WGS sequence"/>
</dbReference>
<evidence type="ECO:0000256" key="10">
    <source>
        <dbReference type="ARBA" id="ARBA00022857"/>
    </source>
</evidence>
<keyword evidence="3" id="KW-0575">Peroxidase</keyword>
<dbReference type="Gene3D" id="1.10.238.10">
    <property type="entry name" value="EF-hand"/>
    <property type="match status" value="1"/>
</dbReference>
<keyword evidence="4" id="KW-0285">Flavoprotein</keyword>
<evidence type="ECO:0000256" key="6">
    <source>
        <dbReference type="ARBA" id="ARBA00022723"/>
    </source>
</evidence>
<keyword evidence="10" id="KW-0521">NADP</keyword>
<feature type="transmembrane region" description="Helical" evidence="17">
    <location>
        <begin position="257"/>
        <end position="277"/>
    </location>
</feature>
<dbReference type="CDD" id="cd06186">
    <property type="entry name" value="NOX_Duox_like_FAD_NADP"/>
    <property type="match status" value="1"/>
</dbReference>
<comment type="catalytic activity">
    <reaction evidence="15">
        <text>NADH + O2 + H(+) = H2O2 + NAD(+)</text>
        <dbReference type="Rhea" id="RHEA:11264"/>
        <dbReference type="ChEBI" id="CHEBI:15378"/>
        <dbReference type="ChEBI" id="CHEBI:15379"/>
        <dbReference type="ChEBI" id="CHEBI:16240"/>
        <dbReference type="ChEBI" id="CHEBI:57540"/>
        <dbReference type="ChEBI" id="CHEBI:57945"/>
        <dbReference type="EC" id="1.6.3.1"/>
    </reaction>
</comment>
<dbReference type="FunFam" id="2.40.30.10:FF:000059">
    <property type="entry name" value="dual oxidase isoform X1"/>
    <property type="match status" value="1"/>
</dbReference>
<evidence type="ECO:0008006" key="22">
    <source>
        <dbReference type="Google" id="ProtNLM"/>
    </source>
</evidence>
<dbReference type="InterPro" id="IPR050369">
    <property type="entry name" value="RBOH/FRE"/>
</dbReference>
<keyword evidence="8" id="KW-0274">FAD</keyword>
<dbReference type="AlphaFoldDB" id="A0A8S3ZR01"/>
<evidence type="ECO:0000256" key="4">
    <source>
        <dbReference type="ARBA" id="ARBA00022630"/>
    </source>
</evidence>
<keyword evidence="13 17" id="KW-0472">Membrane</keyword>
<dbReference type="SUPFAM" id="SSF52343">
    <property type="entry name" value="Ferredoxin reductase-like, C-terminal NADP-linked domain"/>
    <property type="match status" value="1"/>
</dbReference>
<evidence type="ECO:0000256" key="5">
    <source>
        <dbReference type="ARBA" id="ARBA00022692"/>
    </source>
</evidence>
<organism evidence="20 21">
    <name type="scientific">Candidula unifasciata</name>
    <dbReference type="NCBI Taxonomy" id="100452"/>
    <lineage>
        <taxon>Eukaryota</taxon>
        <taxon>Metazoa</taxon>
        <taxon>Spiralia</taxon>
        <taxon>Lophotrochozoa</taxon>
        <taxon>Mollusca</taxon>
        <taxon>Gastropoda</taxon>
        <taxon>Heterobranchia</taxon>
        <taxon>Euthyneura</taxon>
        <taxon>Panpulmonata</taxon>
        <taxon>Eupulmonata</taxon>
        <taxon>Stylommatophora</taxon>
        <taxon>Helicina</taxon>
        <taxon>Helicoidea</taxon>
        <taxon>Geomitridae</taxon>
        <taxon>Candidula</taxon>
    </lineage>
</organism>
<feature type="transmembrane region" description="Helical" evidence="17">
    <location>
        <begin position="339"/>
        <end position="359"/>
    </location>
</feature>
<protein>
    <recommendedName>
        <fullName evidence="22">NAD(P)H oxidase (H(2)O(2)-forming)</fullName>
    </recommendedName>
</protein>
<dbReference type="PANTHER" id="PTHR11972">
    <property type="entry name" value="NADPH OXIDASE"/>
    <property type="match status" value="1"/>
</dbReference>
<evidence type="ECO:0000256" key="3">
    <source>
        <dbReference type="ARBA" id="ARBA00022559"/>
    </source>
</evidence>
<dbReference type="Gene3D" id="3.40.50.80">
    <property type="entry name" value="Nucleotide-binding domain of ferredoxin-NADP reductase (FNR) module"/>
    <property type="match status" value="1"/>
</dbReference>
<evidence type="ECO:0000259" key="18">
    <source>
        <dbReference type="PROSITE" id="PS50222"/>
    </source>
</evidence>
<dbReference type="GO" id="GO:0004601">
    <property type="term" value="F:peroxidase activity"/>
    <property type="evidence" value="ECO:0007669"/>
    <property type="project" value="UniProtKB-KW"/>
</dbReference>
<evidence type="ECO:0000256" key="14">
    <source>
        <dbReference type="ARBA" id="ARBA00023180"/>
    </source>
</evidence>
<feature type="transmembrane region" description="Helical" evidence="17">
    <location>
        <begin position="431"/>
        <end position="449"/>
    </location>
</feature>
<dbReference type="GO" id="GO:0042303">
    <property type="term" value="P:molting cycle"/>
    <property type="evidence" value="ECO:0007669"/>
    <property type="project" value="UniProtKB-ARBA"/>
</dbReference>
<dbReference type="SUPFAM" id="SSF47473">
    <property type="entry name" value="EF-hand"/>
    <property type="match status" value="1"/>
</dbReference>
<dbReference type="GO" id="GO:0016175">
    <property type="term" value="F:superoxide-generating NAD(P)H oxidase activity"/>
    <property type="evidence" value="ECO:0007669"/>
    <property type="project" value="UniProtKB-ARBA"/>
</dbReference>
<dbReference type="GO" id="GO:0042742">
    <property type="term" value="P:defense response to bacterium"/>
    <property type="evidence" value="ECO:0007669"/>
    <property type="project" value="UniProtKB-ARBA"/>
</dbReference>
<comment type="caution">
    <text evidence="20">The sequence shown here is derived from an EMBL/GenBank/DDBJ whole genome shotgun (WGS) entry which is preliminary data.</text>
</comment>
<feature type="transmembrane region" description="Helical" evidence="17">
    <location>
        <begin position="396"/>
        <end position="419"/>
    </location>
</feature>
<dbReference type="PROSITE" id="PS51384">
    <property type="entry name" value="FAD_FR"/>
    <property type="match status" value="1"/>
</dbReference>
<dbReference type="InterPro" id="IPR002048">
    <property type="entry name" value="EF_hand_dom"/>
</dbReference>
<feature type="transmembrane region" description="Helical" evidence="17">
    <location>
        <begin position="297"/>
        <end position="318"/>
    </location>
</feature>
<dbReference type="GO" id="GO:0043020">
    <property type="term" value="C:NADPH oxidase complex"/>
    <property type="evidence" value="ECO:0007669"/>
    <property type="project" value="TreeGrafter"/>
</dbReference>
<evidence type="ECO:0000256" key="9">
    <source>
        <dbReference type="ARBA" id="ARBA00022837"/>
    </source>
</evidence>
<evidence type="ECO:0000256" key="7">
    <source>
        <dbReference type="ARBA" id="ARBA00022737"/>
    </source>
</evidence>
<dbReference type="GO" id="GO:0009886">
    <property type="term" value="P:post-embryonic animal morphogenesis"/>
    <property type="evidence" value="ECO:0007669"/>
    <property type="project" value="UniProtKB-ARBA"/>
</dbReference>
<dbReference type="FunFam" id="3.40.50.80:FF:000020">
    <property type="entry name" value="Dual oxidase 1"/>
    <property type="match status" value="1"/>
</dbReference>
<evidence type="ECO:0000259" key="19">
    <source>
        <dbReference type="PROSITE" id="PS51384"/>
    </source>
</evidence>
<dbReference type="SUPFAM" id="SSF63380">
    <property type="entry name" value="Riboflavin synthase domain-like"/>
    <property type="match status" value="1"/>
</dbReference>
<dbReference type="PANTHER" id="PTHR11972:SF208">
    <property type="entry name" value="DUAL OXIDASE-LIKE PROTEIN"/>
    <property type="match status" value="1"/>
</dbReference>
<evidence type="ECO:0000256" key="13">
    <source>
        <dbReference type="ARBA" id="ARBA00023136"/>
    </source>
</evidence>
<evidence type="ECO:0000256" key="11">
    <source>
        <dbReference type="ARBA" id="ARBA00022989"/>
    </source>
</evidence>
<comment type="catalytic activity">
    <reaction evidence="16">
        <text>NADPH + 2 O2 = 2 superoxide + NADP(+) + H(+)</text>
        <dbReference type="Rhea" id="RHEA:63180"/>
        <dbReference type="ChEBI" id="CHEBI:15378"/>
        <dbReference type="ChEBI" id="CHEBI:15379"/>
        <dbReference type="ChEBI" id="CHEBI:18421"/>
        <dbReference type="ChEBI" id="CHEBI:57783"/>
        <dbReference type="ChEBI" id="CHEBI:58349"/>
    </reaction>
</comment>
<proteinExistence type="inferred from homology"/>
<evidence type="ECO:0000256" key="8">
    <source>
        <dbReference type="ARBA" id="ARBA00022827"/>
    </source>
</evidence>
<comment type="similarity">
    <text evidence="2">In the N-terminal section; belongs to the peroxidase family.</text>
</comment>
<dbReference type="InterPro" id="IPR039261">
    <property type="entry name" value="FNR_nucleotide-bd"/>
</dbReference>
<dbReference type="SFLD" id="SFLDG01168">
    <property type="entry name" value="Ferric_reductase_subgroup_(FRE"/>
    <property type="match status" value="1"/>
</dbReference>
<keyword evidence="6" id="KW-0479">Metal-binding</keyword>
<keyword evidence="12" id="KW-0560">Oxidoreductase</keyword>
<accession>A0A8S3ZR01</accession>
<dbReference type="SFLD" id="SFLDG01169">
    <property type="entry name" value="NADPH_oxidase_subgroup_(NOX)"/>
    <property type="match status" value="1"/>
</dbReference>
<name>A0A8S3ZR01_9EUPU</name>
<dbReference type="SFLD" id="SFLDS00052">
    <property type="entry name" value="Ferric_Reductase_Domain"/>
    <property type="match status" value="1"/>
</dbReference>
<sequence>IFEGRVQTDRETLGTQTIDDVRNIKLTITEFADAMGMQPSSLFVKNMFMLANKNIDEFLSFQEFLDLFGIFLKGTAEEKGRLLFSIYDIHKTGYLTKDEFHRMIKSMLELAESPDLKDSAVDDLVSSMFRHAGLDERSRMSYEHFSKIFCADEYASTLQKTTISSEASKHVPKDAMEKNRALKSKRHSFMKSYRSRKPLASNGTNGTLATRTTKATEVPIRPFSLKVSARTMDYPGTKLGQHLHSISRFIDRYRLQIFWGVLYTLVTIGIFVERAYFFARGREHAGLRRLSGAWVTAMIRGSASVIMFTYSSLLVTMCRNTITALRETFLHRFIPFDSAVSFHKYIAVLAMIGTIVHVITHGINLYCMCTQTTSSINCFFREYYTSSDSFATFHYWAFQTITGLAGVLVTALIFVMYVFATQFARRHVFKVRISFLYWLVYLLTFLHGVGRLVQAPLFSWFLIGPLLLFIVDRLQSISRNKVEIAVISGTPLPSGVLRLVFRRPNTFSYRSGQWVRIACPEMSESEYHPFTLTSAPHEPNLSLHIRAVGPWTTNLRKIYSRKQNAEDENIKLPNLYLDGPFGEGHQDWYNCDVAVLVGGGIGVTPFASILKDIAFRSKSGMELTCKKVYFIWVTRTQKSFEWLVDIIRQVEKADVREIVDTHIFVTQFQQNYDLRTTMLYICERHFQKVEGQSLFTGLKAVTHFGRPQFEDFFWAITQEHKEVSQVGVFSCGPGSMTSNVQKACSFMNSLVGPTFTHHFENF</sequence>
<evidence type="ECO:0000256" key="1">
    <source>
        <dbReference type="ARBA" id="ARBA00004141"/>
    </source>
</evidence>
<dbReference type="InterPro" id="IPR013112">
    <property type="entry name" value="FAD-bd_8"/>
</dbReference>
<dbReference type="PRINTS" id="PR00466">
    <property type="entry name" value="GP91PHOX"/>
</dbReference>